<keyword evidence="5" id="KW-1133">Transmembrane helix</keyword>
<organism evidence="8 9">
    <name type="scientific">Arachis hypogaea</name>
    <name type="common">Peanut</name>
    <dbReference type="NCBI Taxonomy" id="3818"/>
    <lineage>
        <taxon>Eukaryota</taxon>
        <taxon>Viridiplantae</taxon>
        <taxon>Streptophyta</taxon>
        <taxon>Embryophyta</taxon>
        <taxon>Tracheophyta</taxon>
        <taxon>Spermatophyta</taxon>
        <taxon>Magnoliopsida</taxon>
        <taxon>eudicotyledons</taxon>
        <taxon>Gunneridae</taxon>
        <taxon>Pentapetalae</taxon>
        <taxon>rosids</taxon>
        <taxon>fabids</taxon>
        <taxon>Fabales</taxon>
        <taxon>Fabaceae</taxon>
        <taxon>Papilionoideae</taxon>
        <taxon>50 kb inversion clade</taxon>
        <taxon>dalbergioids sensu lato</taxon>
        <taxon>Dalbergieae</taxon>
        <taxon>Pterocarpus clade</taxon>
        <taxon>Arachis</taxon>
    </lineage>
</organism>
<dbReference type="Proteomes" id="UP000289738">
    <property type="component" value="Chromosome B10"/>
</dbReference>
<sequence>MASMFRELHETDDLGLNMRAPVNLDQFGFNHLSTFYFFKSLRISPTHIPTACHAVRLNAPRVGGKFAAWNALCYASHYALVSVRQKDDGWNSIFSTAIGTGLLSVCRRSLRASARFTMGGALLGAVAQAAIEFRIHVLLAIFEPVELARTSASCLR</sequence>
<dbReference type="PANTHER" id="PTHR10485:SF24">
    <property type="entry name" value="MITOCHONDRIAL IMPORT INNER MEMBRANE TRANSLOCASE SUBUNIT TIM22"/>
    <property type="match status" value="1"/>
</dbReference>
<comment type="similarity">
    <text evidence="2">Belongs to the Tim17/Tim22/Tim23 family.</text>
</comment>
<proteinExistence type="inferred from homology"/>
<name>A0A444WWV7_ARAHY</name>
<evidence type="ECO:0000313" key="9">
    <source>
        <dbReference type="Proteomes" id="UP000289738"/>
    </source>
</evidence>
<dbReference type="Pfam" id="PF02466">
    <property type="entry name" value="Tim17"/>
    <property type="match status" value="1"/>
</dbReference>
<keyword evidence="6" id="KW-0496">Mitochondrion</keyword>
<dbReference type="AlphaFoldDB" id="A0A444WWV7"/>
<keyword evidence="9" id="KW-1185">Reference proteome</keyword>
<comment type="caution">
    <text evidence="8">The sequence shown here is derived from an EMBL/GenBank/DDBJ whole genome shotgun (WGS) entry which is preliminary data.</text>
</comment>
<protein>
    <submittedName>
        <fullName evidence="8">Uncharacterized protein</fullName>
    </submittedName>
</protein>
<dbReference type="EMBL" id="SDMP01000020">
    <property type="protein sequence ID" value="RYQ81893.1"/>
    <property type="molecule type" value="Genomic_DNA"/>
</dbReference>
<gene>
    <name evidence="8" type="ORF">Ahy_B10g100489</name>
</gene>
<keyword evidence="7" id="KW-0472">Membrane</keyword>
<keyword evidence="4" id="KW-0999">Mitochondrion inner membrane</keyword>
<dbReference type="PANTHER" id="PTHR10485">
    <property type="entry name" value="MITOCHONDRIAL IMPORT INNER MEMBRANE TRANSLOCASE SUBUNIT TIM-17"/>
    <property type="match status" value="1"/>
</dbReference>
<evidence type="ECO:0000256" key="1">
    <source>
        <dbReference type="ARBA" id="ARBA00004448"/>
    </source>
</evidence>
<evidence type="ECO:0000256" key="3">
    <source>
        <dbReference type="ARBA" id="ARBA00022692"/>
    </source>
</evidence>
<keyword evidence="3" id="KW-0812">Transmembrane</keyword>
<dbReference type="STRING" id="3818.A0A444WWV7"/>
<evidence type="ECO:0000256" key="4">
    <source>
        <dbReference type="ARBA" id="ARBA00022792"/>
    </source>
</evidence>
<dbReference type="GO" id="GO:0008320">
    <property type="term" value="F:protein transmembrane transporter activity"/>
    <property type="evidence" value="ECO:0007669"/>
    <property type="project" value="TreeGrafter"/>
</dbReference>
<evidence type="ECO:0000256" key="2">
    <source>
        <dbReference type="ARBA" id="ARBA00008444"/>
    </source>
</evidence>
<dbReference type="GO" id="GO:0005744">
    <property type="term" value="C:TIM23 mitochondrial import inner membrane translocase complex"/>
    <property type="evidence" value="ECO:0007669"/>
    <property type="project" value="TreeGrafter"/>
</dbReference>
<reference evidence="8 9" key="1">
    <citation type="submission" date="2019-01" db="EMBL/GenBank/DDBJ databases">
        <title>Sequencing of cultivated peanut Arachis hypogaea provides insights into genome evolution and oil improvement.</title>
        <authorList>
            <person name="Chen X."/>
        </authorList>
    </citation>
    <scope>NUCLEOTIDE SEQUENCE [LARGE SCALE GENOMIC DNA]</scope>
    <source>
        <strain evidence="9">cv. Fuhuasheng</strain>
        <tissue evidence="8">Leaves</tissue>
    </source>
</reference>
<evidence type="ECO:0000256" key="7">
    <source>
        <dbReference type="ARBA" id="ARBA00023136"/>
    </source>
</evidence>
<evidence type="ECO:0000256" key="5">
    <source>
        <dbReference type="ARBA" id="ARBA00022989"/>
    </source>
</evidence>
<accession>A0A444WWV7</accession>
<evidence type="ECO:0000256" key="6">
    <source>
        <dbReference type="ARBA" id="ARBA00023128"/>
    </source>
</evidence>
<comment type="subcellular location">
    <subcellularLocation>
        <location evidence="1">Mitochondrion inner membrane</location>
        <topology evidence="1">Multi-pass membrane protein</topology>
    </subcellularLocation>
</comment>
<evidence type="ECO:0000313" key="8">
    <source>
        <dbReference type="EMBL" id="RYQ81893.1"/>
    </source>
</evidence>
<dbReference type="GO" id="GO:0030150">
    <property type="term" value="P:protein import into mitochondrial matrix"/>
    <property type="evidence" value="ECO:0007669"/>
    <property type="project" value="TreeGrafter"/>
</dbReference>